<dbReference type="EMBL" id="JAQOWY010000468">
    <property type="protein sequence ID" value="KAK1841621.1"/>
    <property type="molecule type" value="Genomic_DNA"/>
</dbReference>
<comment type="caution">
    <text evidence="1">The sequence shown here is derived from an EMBL/GenBank/DDBJ whole genome shotgun (WGS) entry which is preliminary data.</text>
</comment>
<proteinExistence type="predicted"/>
<evidence type="ECO:0000313" key="2">
    <source>
        <dbReference type="Proteomes" id="UP001243330"/>
    </source>
</evidence>
<dbReference type="AlphaFoldDB" id="A0AAD9EE81"/>
<protein>
    <submittedName>
        <fullName evidence="1">Uncharacterized protein</fullName>
    </submittedName>
</protein>
<organism evidence="1 2">
    <name type="scientific">Colletotrichum chrysophilum</name>
    <dbReference type="NCBI Taxonomy" id="1836956"/>
    <lineage>
        <taxon>Eukaryota</taxon>
        <taxon>Fungi</taxon>
        <taxon>Dikarya</taxon>
        <taxon>Ascomycota</taxon>
        <taxon>Pezizomycotina</taxon>
        <taxon>Sordariomycetes</taxon>
        <taxon>Hypocreomycetidae</taxon>
        <taxon>Glomerellales</taxon>
        <taxon>Glomerellaceae</taxon>
        <taxon>Colletotrichum</taxon>
        <taxon>Colletotrichum gloeosporioides species complex</taxon>
    </lineage>
</organism>
<accession>A0AAD9EE81</accession>
<gene>
    <name evidence="1" type="ORF">CCHR01_15746</name>
</gene>
<keyword evidence="2" id="KW-1185">Reference proteome</keyword>
<evidence type="ECO:0000313" key="1">
    <source>
        <dbReference type="EMBL" id="KAK1841621.1"/>
    </source>
</evidence>
<sequence length="244" mass="27888">MFKGLDEVLRQPTLRRVVLGQAAYPFDEEALVKIITNSAFSSYAHLVAVAVKPDDGRLPPLLDVFKLIISVQDIYDARLREEDLQTPVAPAKERVRNGDQRAARRNARLIIQQLERMTPEELAQIWRGEGNAVNAMQKLVSHPSPAWARQIADARQPWVFVFYGSKEVERKYGHIRDGTLDAIQENSRRIPHPFQGERSHEYTLLHAFYSLRWGKIYLEATTDTGLISEDLPEDEKRPATLTAF</sequence>
<dbReference type="Proteomes" id="UP001243330">
    <property type="component" value="Unassembled WGS sequence"/>
</dbReference>
<name>A0AAD9EE81_9PEZI</name>
<reference evidence="1" key="1">
    <citation type="submission" date="2023-01" db="EMBL/GenBank/DDBJ databases">
        <title>Colletotrichum chrysophilum M932 genome sequence.</title>
        <authorList>
            <person name="Baroncelli R."/>
        </authorList>
    </citation>
    <scope>NUCLEOTIDE SEQUENCE</scope>
    <source>
        <strain evidence="1">M932</strain>
    </source>
</reference>